<dbReference type="AlphaFoldDB" id="A0A916XAN2"/>
<dbReference type="InterPro" id="IPR010432">
    <property type="entry name" value="RDD"/>
</dbReference>
<accession>A0A916XAN2</accession>
<evidence type="ECO:0000256" key="1">
    <source>
        <dbReference type="ARBA" id="ARBA00004651"/>
    </source>
</evidence>
<evidence type="ECO:0000313" key="9">
    <source>
        <dbReference type="Proteomes" id="UP000641514"/>
    </source>
</evidence>
<keyword evidence="3 6" id="KW-0812">Transmembrane</keyword>
<reference evidence="8" key="1">
    <citation type="journal article" date="2014" name="Int. J. Syst. Evol. Microbiol.">
        <title>Complete genome sequence of Corynebacterium casei LMG S-19264T (=DSM 44701T), isolated from a smear-ripened cheese.</title>
        <authorList>
            <consortium name="US DOE Joint Genome Institute (JGI-PGF)"/>
            <person name="Walter F."/>
            <person name="Albersmeier A."/>
            <person name="Kalinowski J."/>
            <person name="Ruckert C."/>
        </authorList>
    </citation>
    <scope>NUCLEOTIDE SEQUENCE</scope>
    <source>
        <strain evidence="8">CGMCC 1.15478</strain>
    </source>
</reference>
<dbReference type="InterPro" id="IPR051791">
    <property type="entry name" value="Pra-immunoreactive"/>
</dbReference>
<dbReference type="Proteomes" id="UP000641514">
    <property type="component" value="Unassembled WGS sequence"/>
</dbReference>
<comment type="subcellular location">
    <subcellularLocation>
        <location evidence="1">Cell membrane</location>
        <topology evidence="1">Multi-pass membrane protein</topology>
    </subcellularLocation>
</comment>
<proteinExistence type="predicted"/>
<feature type="transmembrane region" description="Helical" evidence="6">
    <location>
        <begin position="54"/>
        <end position="71"/>
    </location>
</feature>
<keyword evidence="4 6" id="KW-1133">Transmembrane helix</keyword>
<gene>
    <name evidence="8" type="ORF">GCM10011410_07890</name>
</gene>
<keyword evidence="5 6" id="KW-0472">Membrane</keyword>
<keyword evidence="9" id="KW-1185">Reference proteome</keyword>
<name>A0A916XAN2_9ACTN</name>
<dbReference type="RefSeq" id="WP_188670853.1">
    <property type="nucleotide sequence ID" value="NZ_BMJH01000001.1"/>
</dbReference>
<keyword evidence="2" id="KW-1003">Cell membrane</keyword>
<evidence type="ECO:0000256" key="3">
    <source>
        <dbReference type="ARBA" id="ARBA00022692"/>
    </source>
</evidence>
<feature type="domain" description="RDD" evidence="7">
    <location>
        <begin position="19"/>
        <end position="148"/>
    </location>
</feature>
<feature type="transmembrane region" description="Helical" evidence="6">
    <location>
        <begin position="32"/>
        <end position="49"/>
    </location>
</feature>
<evidence type="ECO:0000256" key="4">
    <source>
        <dbReference type="ARBA" id="ARBA00022989"/>
    </source>
</evidence>
<comment type="caution">
    <text evidence="8">The sequence shown here is derived from an EMBL/GenBank/DDBJ whole genome shotgun (WGS) entry which is preliminary data.</text>
</comment>
<evidence type="ECO:0000256" key="2">
    <source>
        <dbReference type="ARBA" id="ARBA00022475"/>
    </source>
</evidence>
<feature type="transmembrane region" description="Helical" evidence="6">
    <location>
        <begin position="107"/>
        <end position="133"/>
    </location>
</feature>
<protein>
    <submittedName>
        <fullName evidence="8">RDD family protein</fullName>
    </submittedName>
</protein>
<evidence type="ECO:0000256" key="5">
    <source>
        <dbReference type="ARBA" id="ARBA00023136"/>
    </source>
</evidence>
<dbReference type="Pfam" id="PF06271">
    <property type="entry name" value="RDD"/>
    <property type="match status" value="1"/>
</dbReference>
<sequence length="155" mass="16227">MSYPGYDPSSGAPVGGQPAGLLVRFTARVIDWFVWIVLSAFVFFILRAVNAPELLAAAPGVVFGYLYFVVFEVTTGSTIGKKFVGLSVRGSGGAAQPSVKDSAVRNAFMILNLIPFLGTLLWLGASIAIAVTIRSSSTNQGIHDGFAGGTQVVRG</sequence>
<evidence type="ECO:0000259" key="7">
    <source>
        <dbReference type="Pfam" id="PF06271"/>
    </source>
</evidence>
<organism evidence="8 9">
    <name type="scientific">Hoyosella rhizosphaerae</name>
    <dbReference type="NCBI Taxonomy" id="1755582"/>
    <lineage>
        <taxon>Bacteria</taxon>
        <taxon>Bacillati</taxon>
        <taxon>Actinomycetota</taxon>
        <taxon>Actinomycetes</taxon>
        <taxon>Mycobacteriales</taxon>
        <taxon>Hoyosellaceae</taxon>
        <taxon>Hoyosella</taxon>
    </lineage>
</organism>
<reference evidence="8" key="2">
    <citation type="submission" date="2020-09" db="EMBL/GenBank/DDBJ databases">
        <authorList>
            <person name="Sun Q."/>
            <person name="Zhou Y."/>
        </authorList>
    </citation>
    <scope>NUCLEOTIDE SEQUENCE</scope>
    <source>
        <strain evidence="8">CGMCC 1.15478</strain>
    </source>
</reference>
<dbReference type="GO" id="GO:0005886">
    <property type="term" value="C:plasma membrane"/>
    <property type="evidence" value="ECO:0007669"/>
    <property type="project" value="UniProtKB-SubCell"/>
</dbReference>
<dbReference type="EMBL" id="BMJH01000001">
    <property type="protein sequence ID" value="GGC57862.1"/>
    <property type="molecule type" value="Genomic_DNA"/>
</dbReference>
<evidence type="ECO:0000313" key="8">
    <source>
        <dbReference type="EMBL" id="GGC57862.1"/>
    </source>
</evidence>
<dbReference type="PANTHER" id="PTHR36115">
    <property type="entry name" value="PROLINE-RICH ANTIGEN HOMOLOG-RELATED"/>
    <property type="match status" value="1"/>
</dbReference>
<evidence type="ECO:0000256" key="6">
    <source>
        <dbReference type="SAM" id="Phobius"/>
    </source>
</evidence>